<dbReference type="Pfam" id="PF00202">
    <property type="entry name" value="Aminotran_3"/>
    <property type="match status" value="1"/>
</dbReference>
<dbReference type="Proteomes" id="UP000681720">
    <property type="component" value="Unassembled WGS sequence"/>
</dbReference>
<dbReference type="GO" id="GO:0030170">
    <property type="term" value="F:pyridoxal phosphate binding"/>
    <property type="evidence" value="ECO:0007669"/>
    <property type="project" value="InterPro"/>
</dbReference>
<sequence>ILADLTPGNLKYTFFTNSGTESVEGALKMALLATGRRTVIAAVGGFHGKSLGSLSATSKYETKRNKND</sequence>
<reference evidence="3" key="1">
    <citation type="submission" date="2021-02" db="EMBL/GenBank/DDBJ databases">
        <authorList>
            <person name="Nowell W R."/>
        </authorList>
    </citation>
    <scope>NUCLEOTIDE SEQUENCE</scope>
</reference>
<dbReference type="SUPFAM" id="SSF53383">
    <property type="entry name" value="PLP-dependent transferases"/>
    <property type="match status" value="1"/>
</dbReference>
<proteinExistence type="inferred from homology"/>
<gene>
    <name evidence="3" type="ORF">GIL414_LOCUS41319</name>
</gene>
<feature type="region of interest" description="Disordered" evidence="2">
    <location>
        <begin position="49"/>
        <end position="68"/>
    </location>
</feature>
<evidence type="ECO:0000256" key="2">
    <source>
        <dbReference type="SAM" id="MobiDB-lite"/>
    </source>
</evidence>
<organism evidence="3 4">
    <name type="scientific">Rotaria magnacalcarata</name>
    <dbReference type="NCBI Taxonomy" id="392030"/>
    <lineage>
        <taxon>Eukaryota</taxon>
        <taxon>Metazoa</taxon>
        <taxon>Spiralia</taxon>
        <taxon>Gnathifera</taxon>
        <taxon>Rotifera</taxon>
        <taxon>Eurotatoria</taxon>
        <taxon>Bdelloidea</taxon>
        <taxon>Philodinida</taxon>
        <taxon>Philodinidae</taxon>
        <taxon>Rotaria</taxon>
    </lineage>
</organism>
<dbReference type="EMBL" id="CAJOBJ010116830">
    <property type="protein sequence ID" value="CAF4657114.1"/>
    <property type="molecule type" value="Genomic_DNA"/>
</dbReference>
<comment type="similarity">
    <text evidence="1">Belongs to the class-III pyridoxal-phosphate-dependent aminotransferase family.</text>
</comment>
<dbReference type="PANTHER" id="PTHR43094">
    <property type="entry name" value="AMINOTRANSFERASE"/>
    <property type="match status" value="1"/>
</dbReference>
<evidence type="ECO:0000313" key="3">
    <source>
        <dbReference type="EMBL" id="CAF4657114.1"/>
    </source>
</evidence>
<dbReference type="PANTHER" id="PTHR43094:SF1">
    <property type="entry name" value="AMINOTRANSFERASE CLASS-III"/>
    <property type="match status" value="1"/>
</dbReference>
<accession>A0A8S2ZS66</accession>
<dbReference type="GO" id="GO:0005829">
    <property type="term" value="C:cytosol"/>
    <property type="evidence" value="ECO:0007669"/>
    <property type="project" value="TreeGrafter"/>
</dbReference>
<protein>
    <recommendedName>
        <fullName evidence="5">Acetylornithine aminotransferase</fullName>
    </recommendedName>
</protein>
<dbReference type="Gene3D" id="3.40.640.10">
    <property type="entry name" value="Type I PLP-dependent aspartate aminotransferase-like (Major domain)"/>
    <property type="match status" value="1"/>
</dbReference>
<comment type="caution">
    <text evidence="3">The sequence shown here is derived from an EMBL/GenBank/DDBJ whole genome shotgun (WGS) entry which is preliminary data.</text>
</comment>
<evidence type="ECO:0000256" key="1">
    <source>
        <dbReference type="ARBA" id="ARBA00008954"/>
    </source>
</evidence>
<evidence type="ECO:0000313" key="4">
    <source>
        <dbReference type="Proteomes" id="UP000681720"/>
    </source>
</evidence>
<dbReference type="AlphaFoldDB" id="A0A8S2ZS66"/>
<dbReference type="InterPro" id="IPR005814">
    <property type="entry name" value="Aminotrans_3"/>
</dbReference>
<evidence type="ECO:0008006" key="5">
    <source>
        <dbReference type="Google" id="ProtNLM"/>
    </source>
</evidence>
<dbReference type="InterPro" id="IPR015424">
    <property type="entry name" value="PyrdxlP-dep_Trfase"/>
</dbReference>
<feature type="non-terminal residue" evidence="3">
    <location>
        <position position="1"/>
    </location>
</feature>
<name>A0A8S2ZS66_9BILA</name>
<dbReference type="GO" id="GO:0008483">
    <property type="term" value="F:transaminase activity"/>
    <property type="evidence" value="ECO:0007669"/>
    <property type="project" value="InterPro"/>
</dbReference>
<dbReference type="InterPro" id="IPR015421">
    <property type="entry name" value="PyrdxlP-dep_Trfase_major"/>
</dbReference>